<keyword evidence="3" id="KW-1185">Reference proteome</keyword>
<dbReference type="NCBIfam" id="TIGR01571">
    <property type="entry name" value="A_thal_Cys_rich"/>
    <property type="match status" value="1"/>
</dbReference>
<organism evidence="2 3">
    <name type="scientific">Albula glossodonta</name>
    <name type="common">roundjaw bonefish</name>
    <dbReference type="NCBI Taxonomy" id="121402"/>
    <lineage>
        <taxon>Eukaryota</taxon>
        <taxon>Metazoa</taxon>
        <taxon>Chordata</taxon>
        <taxon>Craniata</taxon>
        <taxon>Vertebrata</taxon>
        <taxon>Euteleostomi</taxon>
        <taxon>Actinopterygii</taxon>
        <taxon>Neopterygii</taxon>
        <taxon>Teleostei</taxon>
        <taxon>Albuliformes</taxon>
        <taxon>Albulidae</taxon>
        <taxon>Albula</taxon>
    </lineage>
</organism>
<name>A0A8T2MKQ4_9TELE</name>
<dbReference type="Pfam" id="PF04749">
    <property type="entry name" value="PLAC8"/>
    <property type="match status" value="1"/>
</dbReference>
<dbReference type="Proteomes" id="UP000824540">
    <property type="component" value="Unassembled WGS sequence"/>
</dbReference>
<evidence type="ECO:0000313" key="3">
    <source>
        <dbReference type="Proteomes" id="UP000824540"/>
    </source>
</evidence>
<comment type="caution">
    <text evidence="2">The sequence shown here is derived from an EMBL/GenBank/DDBJ whole genome shotgun (WGS) entry which is preliminary data.</text>
</comment>
<dbReference type="AlphaFoldDB" id="A0A8T2MKQ4"/>
<gene>
    <name evidence="2" type="ORF">JZ751_016176</name>
</gene>
<proteinExistence type="inferred from homology"/>
<reference evidence="2" key="1">
    <citation type="thesis" date="2021" institute="BYU ScholarsArchive" country="Provo, UT, USA">
        <title>Applications of and Algorithms for Genome Assembly and Genomic Analyses with an Emphasis on Marine Teleosts.</title>
        <authorList>
            <person name="Pickett B.D."/>
        </authorList>
    </citation>
    <scope>NUCLEOTIDE SEQUENCE</scope>
    <source>
        <strain evidence="2">HI-2016</strain>
    </source>
</reference>
<dbReference type="InterPro" id="IPR006461">
    <property type="entry name" value="PLAC_motif_containing"/>
</dbReference>
<sequence>MATTVVIKQPMELAPQEKAWSTGLFDCFKDMNVCESLQKPAKLQSPALHSNQSESTSCLFFWCFPCVACTTAQKFGECLCLPLLDIISAAILSYLGCPFCAPAVGLSLRAAVRNKYGIPGTIGDDCPKATFCATCSWCQIAREIDIRSKPLTVISCQPVPVNPQLPVNSPPTIMTAPHAPFVTSPSYVTSSSTVITQY</sequence>
<accession>A0A8T2MKQ4</accession>
<comment type="similarity">
    <text evidence="1">Belongs to the cornifelin family.</text>
</comment>
<evidence type="ECO:0000313" key="2">
    <source>
        <dbReference type="EMBL" id="KAG9328156.1"/>
    </source>
</evidence>
<dbReference type="EMBL" id="JAFBMS010002619">
    <property type="protein sequence ID" value="KAG9328156.1"/>
    <property type="molecule type" value="Genomic_DNA"/>
</dbReference>
<dbReference type="PANTHER" id="PTHR15907">
    <property type="entry name" value="DUF614 FAMILY PROTEIN-RELATED"/>
    <property type="match status" value="1"/>
</dbReference>
<dbReference type="OrthoDB" id="1045822at2759"/>
<protein>
    <submittedName>
        <fullName evidence="2">Uncharacterized protein</fullName>
    </submittedName>
</protein>
<evidence type="ECO:0000256" key="1">
    <source>
        <dbReference type="ARBA" id="ARBA00009024"/>
    </source>
</evidence>